<organism evidence="1 2">
    <name type="scientific">Zizania palustris</name>
    <name type="common">Northern wild rice</name>
    <dbReference type="NCBI Taxonomy" id="103762"/>
    <lineage>
        <taxon>Eukaryota</taxon>
        <taxon>Viridiplantae</taxon>
        <taxon>Streptophyta</taxon>
        <taxon>Embryophyta</taxon>
        <taxon>Tracheophyta</taxon>
        <taxon>Spermatophyta</taxon>
        <taxon>Magnoliopsida</taxon>
        <taxon>Liliopsida</taxon>
        <taxon>Poales</taxon>
        <taxon>Poaceae</taxon>
        <taxon>BOP clade</taxon>
        <taxon>Oryzoideae</taxon>
        <taxon>Oryzeae</taxon>
        <taxon>Zizaniinae</taxon>
        <taxon>Zizania</taxon>
    </lineage>
</organism>
<evidence type="ECO:0000313" key="2">
    <source>
        <dbReference type="Proteomes" id="UP000729402"/>
    </source>
</evidence>
<accession>A0A8J5WVD9</accession>
<reference evidence="1" key="1">
    <citation type="journal article" date="2021" name="bioRxiv">
        <title>Whole Genome Assembly and Annotation of Northern Wild Rice, Zizania palustris L., Supports a Whole Genome Duplication in the Zizania Genus.</title>
        <authorList>
            <person name="Haas M."/>
            <person name="Kono T."/>
            <person name="Macchietto M."/>
            <person name="Millas R."/>
            <person name="McGilp L."/>
            <person name="Shao M."/>
            <person name="Duquette J."/>
            <person name="Hirsch C.N."/>
            <person name="Kimball J."/>
        </authorList>
    </citation>
    <scope>NUCLEOTIDE SEQUENCE</scope>
    <source>
        <tissue evidence="1">Fresh leaf tissue</tissue>
    </source>
</reference>
<dbReference type="AlphaFoldDB" id="A0A8J5WVD9"/>
<comment type="caution">
    <text evidence="1">The sequence shown here is derived from an EMBL/GenBank/DDBJ whole genome shotgun (WGS) entry which is preliminary data.</text>
</comment>
<keyword evidence="2" id="KW-1185">Reference proteome</keyword>
<name>A0A8J5WVD9_ZIZPA</name>
<proteinExistence type="predicted"/>
<sequence length="114" mass="12879">MFQSQIPRKKLKGQEKGDTPMLNIIQYIPSTFNRKTAGLTINQQLKPLGSQLLGVLSSSFALHFGKGAFTGAQQSGEMRELGYCQVYRQQFRRRGIAPWCKIDISLSIVKKQFV</sequence>
<protein>
    <submittedName>
        <fullName evidence="1">Uncharacterized protein</fullName>
    </submittedName>
</protein>
<reference evidence="1" key="2">
    <citation type="submission" date="2021-02" db="EMBL/GenBank/DDBJ databases">
        <authorList>
            <person name="Kimball J.A."/>
            <person name="Haas M.W."/>
            <person name="Macchietto M."/>
            <person name="Kono T."/>
            <person name="Duquette J."/>
            <person name="Shao M."/>
        </authorList>
    </citation>
    <scope>NUCLEOTIDE SEQUENCE</scope>
    <source>
        <tissue evidence="1">Fresh leaf tissue</tissue>
    </source>
</reference>
<gene>
    <name evidence="1" type="ORF">GUJ93_ZPchr0012g21173</name>
</gene>
<evidence type="ECO:0000313" key="1">
    <source>
        <dbReference type="EMBL" id="KAG8095494.1"/>
    </source>
</evidence>
<dbReference type="Proteomes" id="UP000729402">
    <property type="component" value="Unassembled WGS sequence"/>
</dbReference>
<dbReference type="EMBL" id="JAAALK010000080">
    <property type="protein sequence ID" value="KAG8095494.1"/>
    <property type="molecule type" value="Genomic_DNA"/>
</dbReference>